<evidence type="ECO:0000256" key="1">
    <source>
        <dbReference type="SAM" id="MobiDB-lite"/>
    </source>
</evidence>
<organism evidence="2 3">
    <name type="scientific">Mycena rosella</name>
    <name type="common">Pink bonnet</name>
    <name type="synonym">Agaricus rosellus</name>
    <dbReference type="NCBI Taxonomy" id="1033263"/>
    <lineage>
        <taxon>Eukaryota</taxon>
        <taxon>Fungi</taxon>
        <taxon>Dikarya</taxon>
        <taxon>Basidiomycota</taxon>
        <taxon>Agaricomycotina</taxon>
        <taxon>Agaricomycetes</taxon>
        <taxon>Agaricomycetidae</taxon>
        <taxon>Agaricales</taxon>
        <taxon>Marasmiineae</taxon>
        <taxon>Mycenaceae</taxon>
        <taxon>Mycena</taxon>
    </lineage>
</organism>
<dbReference type="EMBL" id="JARKIE010000101">
    <property type="protein sequence ID" value="KAJ7685954.1"/>
    <property type="molecule type" value="Genomic_DNA"/>
</dbReference>
<reference evidence="2" key="1">
    <citation type="submission" date="2023-03" db="EMBL/GenBank/DDBJ databases">
        <title>Massive genome expansion in bonnet fungi (Mycena s.s.) driven by repeated elements and novel gene families across ecological guilds.</title>
        <authorList>
            <consortium name="Lawrence Berkeley National Laboratory"/>
            <person name="Harder C.B."/>
            <person name="Miyauchi S."/>
            <person name="Viragh M."/>
            <person name="Kuo A."/>
            <person name="Thoen E."/>
            <person name="Andreopoulos B."/>
            <person name="Lu D."/>
            <person name="Skrede I."/>
            <person name="Drula E."/>
            <person name="Henrissat B."/>
            <person name="Morin E."/>
            <person name="Kohler A."/>
            <person name="Barry K."/>
            <person name="LaButti K."/>
            <person name="Morin E."/>
            <person name="Salamov A."/>
            <person name="Lipzen A."/>
            <person name="Mereny Z."/>
            <person name="Hegedus B."/>
            <person name="Baldrian P."/>
            <person name="Stursova M."/>
            <person name="Weitz H."/>
            <person name="Taylor A."/>
            <person name="Grigoriev I.V."/>
            <person name="Nagy L.G."/>
            <person name="Martin F."/>
            <person name="Kauserud H."/>
        </authorList>
    </citation>
    <scope>NUCLEOTIDE SEQUENCE</scope>
    <source>
        <strain evidence="2">CBHHK067</strain>
    </source>
</reference>
<proteinExistence type="predicted"/>
<dbReference type="AlphaFoldDB" id="A0AAD7GB28"/>
<accession>A0AAD7GB28</accession>
<feature type="region of interest" description="Disordered" evidence="1">
    <location>
        <begin position="384"/>
        <end position="416"/>
    </location>
</feature>
<protein>
    <submittedName>
        <fullName evidence="2">Uncharacterized protein</fullName>
    </submittedName>
</protein>
<keyword evidence="3" id="KW-1185">Reference proteome</keyword>
<sequence length="416" mass="45538">MPRSHTPDTPATARPIYSTASASSYYGDTLTPRASDYSQHVLYDRQFGPALNDLEAMWGTQPNISRPPRPELYGKPDEVRVAMDERGEVIVYDAGVPLRLLSAQAPVFRPSSALSTRSSTSTTSSSTFARSLSTVNSSDTSATSVSSARSSFPGTKSVASMRRSPAPPLRTLPVFPHVDPGEQAYRAYRERLRREPDVTTPIKCILETGMGSYDLTQHIAILASRLSADALCGPKEFKAHLRAEALQMFHSYWHENGPWRSETPVPAQYLVSRGINVASFMGSLFRYELISVSDVHACLDVLLSAGPGFLTLQAAHAAVVHCGERICADGPSLDLAHLRLRLCGRTADGRYVWGPHDESRILLQDLLDNLNRWSASHEMAQIHAKAATHSTPSATARSRRELPVSASQTRLHGYSP</sequence>
<dbReference type="Proteomes" id="UP001221757">
    <property type="component" value="Unassembled WGS sequence"/>
</dbReference>
<gene>
    <name evidence="2" type="ORF">B0H17DRAFT_1137291</name>
</gene>
<feature type="region of interest" description="Disordered" evidence="1">
    <location>
        <begin position="111"/>
        <end position="175"/>
    </location>
</feature>
<dbReference type="InterPro" id="IPR016024">
    <property type="entry name" value="ARM-type_fold"/>
</dbReference>
<dbReference type="SUPFAM" id="SSF48371">
    <property type="entry name" value="ARM repeat"/>
    <property type="match status" value="1"/>
</dbReference>
<feature type="compositionally biased region" description="Low complexity" evidence="1">
    <location>
        <begin position="111"/>
        <end position="151"/>
    </location>
</feature>
<evidence type="ECO:0000313" key="2">
    <source>
        <dbReference type="EMBL" id="KAJ7685954.1"/>
    </source>
</evidence>
<evidence type="ECO:0000313" key="3">
    <source>
        <dbReference type="Proteomes" id="UP001221757"/>
    </source>
</evidence>
<dbReference type="Gene3D" id="1.25.40.180">
    <property type="match status" value="1"/>
</dbReference>
<name>A0AAD7GB28_MYCRO</name>
<comment type="caution">
    <text evidence="2">The sequence shown here is derived from an EMBL/GenBank/DDBJ whole genome shotgun (WGS) entry which is preliminary data.</text>
</comment>